<evidence type="ECO:0000313" key="3">
    <source>
        <dbReference type="Proteomes" id="UP000598467"/>
    </source>
</evidence>
<comment type="caution">
    <text evidence="2">The sequence shown here is derived from an EMBL/GenBank/DDBJ whole genome shotgun (WGS) entry which is preliminary data.</text>
</comment>
<dbReference type="InterPro" id="IPR012912">
    <property type="entry name" value="Plasmid_pRiA4b_Orf3-like"/>
</dbReference>
<dbReference type="Pfam" id="PF07929">
    <property type="entry name" value="PRiA4_ORF3"/>
    <property type="match status" value="1"/>
</dbReference>
<dbReference type="PANTHER" id="PTHR41878">
    <property type="entry name" value="LEXA REPRESSOR-RELATED"/>
    <property type="match status" value="1"/>
</dbReference>
<dbReference type="PANTHER" id="PTHR41878:SF1">
    <property type="entry name" value="TNPR PROTEIN"/>
    <property type="match status" value="1"/>
</dbReference>
<organism evidence="2 3">
    <name type="scientific">Roseibium aggregatum</name>
    <dbReference type="NCBI Taxonomy" id="187304"/>
    <lineage>
        <taxon>Bacteria</taxon>
        <taxon>Pseudomonadati</taxon>
        <taxon>Pseudomonadota</taxon>
        <taxon>Alphaproteobacteria</taxon>
        <taxon>Hyphomicrobiales</taxon>
        <taxon>Stappiaceae</taxon>
        <taxon>Roseibium</taxon>
    </lineage>
</organism>
<reference evidence="2" key="1">
    <citation type="submission" date="2020-05" db="EMBL/GenBank/DDBJ databases">
        <title>Identification of trans-AT polyketide cluster in two marine bacteria, producers of a novel glutaramide-containing polyketide sesbanimide D and analogs.</title>
        <authorList>
            <person name="Kacar D."/>
            <person name="Rodriguez P."/>
            <person name="Canedo L."/>
            <person name="Gonzalez E."/>
            <person name="Galan B."/>
            <person name="De La Calle F."/>
            <person name="Garcia J.L."/>
        </authorList>
    </citation>
    <scope>NUCLEOTIDE SEQUENCE</scope>
    <source>
        <strain evidence="2">PHM038</strain>
    </source>
</reference>
<accession>A0A926S7J7</accession>
<evidence type="ECO:0000259" key="1">
    <source>
        <dbReference type="Pfam" id="PF07929"/>
    </source>
</evidence>
<feature type="domain" description="Plasmid pRiA4b Orf3-like" evidence="1">
    <location>
        <begin position="16"/>
        <end position="182"/>
    </location>
</feature>
<gene>
    <name evidence="2" type="ORF">HK439_26040</name>
</gene>
<dbReference type="InterPro" id="IPR024047">
    <property type="entry name" value="MM3350-like_sf"/>
</dbReference>
<proteinExistence type="predicted"/>
<dbReference type="EMBL" id="JABFCZ010000057">
    <property type="protein sequence ID" value="MBD1549728.1"/>
    <property type="molecule type" value="Genomic_DNA"/>
</dbReference>
<name>A0A926S7J7_9HYPH</name>
<dbReference type="Gene3D" id="3.10.290.30">
    <property type="entry name" value="MM3350-like"/>
    <property type="match status" value="1"/>
</dbReference>
<protein>
    <submittedName>
        <fullName evidence="2">Plasmid pRiA4b ORF-3 family protein</fullName>
    </submittedName>
</protein>
<dbReference type="SUPFAM" id="SSF159941">
    <property type="entry name" value="MM3350-like"/>
    <property type="match status" value="1"/>
</dbReference>
<evidence type="ECO:0000313" key="2">
    <source>
        <dbReference type="EMBL" id="MBD1549728.1"/>
    </source>
</evidence>
<sequence length="214" mass="24479">MSKSPKTAASDSINEIATVRIELQDTDPLIWRVVEVPTSITLKVLHDVIQAVMGWFDHHLWEFTVDKQRYGLPTDEDWGTEPRKEAAKVRLRDILKPRKTMIDYLYDFGDSWEHRLTVTDVRIGNAEASYPRYVGGNRNAPPEDCGGIPGFYDMLNALADRSHPNHADATEWADEYDPDTIDELPIKYALLRIANRRNAAKVRLTKNTRSKSDN</sequence>
<dbReference type="Proteomes" id="UP000598467">
    <property type="component" value="Unassembled WGS sequence"/>
</dbReference>
<dbReference type="AlphaFoldDB" id="A0A926S7J7"/>